<dbReference type="EMBL" id="LAZR01027137">
    <property type="protein sequence ID" value="KKL66648.1"/>
    <property type="molecule type" value="Genomic_DNA"/>
</dbReference>
<accession>A0A0F9DXU4</accession>
<dbReference type="AlphaFoldDB" id="A0A0F9DXU4"/>
<comment type="caution">
    <text evidence="1">The sequence shown here is derived from an EMBL/GenBank/DDBJ whole genome shotgun (WGS) entry which is preliminary data.</text>
</comment>
<name>A0A0F9DXU4_9ZZZZ</name>
<reference evidence="1" key="1">
    <citation type="journal article" date="2015" name="Nature">
        <title>Complex archaea that bridge the gap between prokaryotes and eukaryotes.</title>
        <authorList>
            <person name="Spang A."/>
            <person name="Saw J.H."/>
            <person name="Jorgensen S.L."/>
            <person name="Zaremba-Niedzwiedzka K."/>
            <person name="Martijn J."/>
            <person name="Lind A.E."/>
            <person name="van Eijk R."/>
            <person name="Schleper C."/>
            <person name="Guy L."/>
            <person name="Ettema T.J."/>
        </authorList>
    </citation>
    <scope>NUCLEOTIDE SEQUENCE</scope>
</reference>
<organism evidence="1">
    <name type="scientific">marine sediment metagenome</name>
    <dbReference type="NCBI Taxonomy" id="412755"/>
    <lineage>
        <taxon>unclassified sequences</taxon>
        <taxon>metagenomes</taxon>
        <taxon>ecological metagenomes</taxon>
    </lineage>
</organism>
<proteinExistence type="predicted"/>
<gene>
    <name evidence="1" type="ORF">LCGC14_2142870</name>
</gene>
<evidence type="ECO:0000313" key="1">
    <source>
        <dbReference type="EMBL" id="KKL66648.1"/>
    </source>
</evidence>
<sequence>MRKNNSMVRWIGMGLVIAGLLTSIIATWTVYGKDIEDNYEDIGILKEEGCKPSQQHKIDIVIVQKDIKQIKKDSAAMAEDVEEMRTEQQQGFKEILKRLPK</sequence>
<protein>
    <submittedName>
        <fullName evidence="1">Uncharacterized protein</fullName>
    </submittedName>
</protein>